<dbReference type="SUPFAM" id="SSF56219">
    <property type="entry name" value="DNase I-like"/>
    <property type="match status" value="1"/>
</dbReference>
<accession>A0A0R3RN68</accession>
<organism evidence="1 2">
    <name type="scientific">Elaeophora elaphi</name>
    <dbReference type="NCBI Taxonomy" id="1147741"/>
    <lineage>
        <taxon>Eukaryota</taxon>
        <taxon>Metazoa</taxon>
        <taxon>Ecdysozoa</taxon>
        <taxon>Nematoda</taxon>
        <taxon>Chromadorea</taxon>
        <taxon>Rhabditida</taxon>
        <taxon>Spirurina</taxon>
        <taxon>Spiruromorpha</taxon>
        <taxon>Filarioidea</taxon>
        <taxon>Onchocercidae</taxon>
        <taxon>Elaeophora</taxon>
    </lineage>
</organism>
<evidence type="ECO:0000313" key="1">
    <source>
        <dbReference type="Proteomes" id="UP000050640"/>
    </source>
</evidence>
<dbReference type="AlphaFoldDB" id="A0A0R3RN68"/>
<keyword evidence="1" id="KW-1185">Reference proteome</keyword>
<dbReference type="WBParaSite" id="EEL_0000292801-mRNA-1">
    <property type="protein sequence ID" value="EEL_0000292801-mRNA-1"/>
    <property type="gene ID" value="EEL_0000292801"/>
</dbReference>
<name>A0A0R3RN68_9BILA</name>
<dbReference type="Proteomes" id="UP000050640">
    <property type="component" value="Unplaced"/>
</dbReference>
<reference evidence="2" key="1">
    <citation type="submission" date="2017-02" db="UniProtKB">
        <authorList>
            <consortium name="WormBaseParasite"/>
        </authorList>
    </citation>
    <scope>IDENTIFICATION</scope>
</reference>
<dbReference type="PANTHER" id="PTHR41349">
    <property type="match status" value="1"/>
</dbReference>
<evidence type="ECO:0000313" key="2">
    <source>
        <dbReference type="WBParaSite" id="EEL_0000292801-mRNA-1"/>
    </source>
</evidence>
<dbReference type="InterPro" id="IPR036691">
    <property type="entry name" value="Endo/exonu/phosph_ase_sf"/>
</dbReference>
<dbReference type="Gene3D" id="3.60.10.10">
    <property type="entry name" value="Endonuclease/exonuclease/phosphatase"/>
    <property type="match status" value="1"/>
</dbReference>
<dbReference type="STRING" id="1147741.A0A0R3RN68"/>
<proteinExistence type="predicted"/>
<dbReference type="PANTHER" id="PTHR41349:SF1">
    <property type="entry name" value="PROTEIN CBG08683"/>
    <property type="match status" value="1"/>
</dbReference>
<protein>
    <submittedName>
        <fullName evidence="2">Endo/exonuclease/phosphatase domain-containing protein</fullName>
    </submittedName>
</protein>
<sequence>FSELAFYRNYPIRYQFRQKLNNKIFKKIFFACSLHGDWKFQWPTTHILENEAKMIDSYRELHPNVLENPGITWSTVEKMSSSGWSWTIPEPQDRIDYIYYRSSLLSPIESYTYQGHETVYPKPLHWRNDYPSDHFAVITTFHLR</sequence>